<dbReference type="GO" id="GO:0005634">
    <property type="term" value="C:nucleus"/>
    <property type="evidence" value="ECO:0007669"/>
    <property type="project" value="TreeGrafter"/>
</dbReference>
<dbReference type="GO" id="GO:0016538">
    <property type="term" value="F:cyclin-dependent protein serine/threonine kinase regulator activity"/>
    <property type="evidence" value="ECO:0007669"/>
    <property type="project" value="TreeGrafter"/>
</dbReference>
<dbReference type="CDD" id="cd20557">
    <property type="entry name" value="CYCLIN_ScPCL1-like"/>
    <property type="match status" value="1"/>
</dbReference>
<dbReference type="AlphaFoldDB" id="A0A7C8KA24"/>
<proteinExistence type="predicted"/>
<accession>A0A7C8KA24</accession>
<dbReference type="PANTHER" id="PTHR15615:SF27">
    <property type="entry name" value="PHO85 CYCLIN CLG1"/>
    <property type="match status" value="1"/>
</dbReference>
<sequence length="483" mass="53380">MTSRVVASGVAHSTPASSSNHRHLFVPQAARANPSFVASSKGVNSISNCSPSAVPVRLLLSSIMPSFYARPPPGLPITPPESMYYHQYGMYGMHDQKSGFDSYNQMQQYHPGYRQQSLQFPPGLAHPSNCNTLPPLNGMKSDENMQLPWNTRNDAKSAPAKSEEKPTGGVAQVLDYEIEDMAEFVTSMAIGIILPGSQSQQTVSAFKKFVFTILQSTRLPSSTVILSLDYLSHRMNNCPPTTQHKGLAHLYRMCTISLLLASKFLDDNTFQNRSWADVTGLQVTELNQLEADWLAAIGWQLHVARPGYTGFDSWKASWDSFISQKQVHHAPVLTPINTNIMNNRRHTMSFTNQTFSPQQQHPQSALPHGYIGDHLRQSQMNDGAYWCPDLTSSAQPSPPSLASSGPTTPAWEYPMNNWGHHFGGKHQFPARVSPSRISPPLLMQGFKGGCNCVSCFHTRLPQLPTPPSMYPNFAVGYGHQIVA</sequence>
<dbReference type="GO" id="GO:0000307">
    <property type="term" value="C:cyclin-dependent protein kinase holoenzyme complex"/>
    <property type="evidence" value="ECO:0007669"/>
    <property type="project" value="TreeGrafter"/>
</dbReference>
<dbReference type="PANTHER" id="PTHR15615">
    <property type="match status" value="1"/>
</dbReference>
<dbReference type="GO" id="GO:0019901">
    <property type="term" value="F:protein kinase binding"/>
    <property type="evidence" value="ECO:0007669"/>
    <property type="project" value="InterPro"/>
</dbReference>
<evidence type="ECO:0000313" key="2">
    <source>
        <dbReference type="Proteomes" id="UP000297595"/>
    </source>
</evidence>
<dbReference type="Pfam" id="PF08613">
    <property type="entry name" value="Cyclin"/>
    <property type="match status" value="1"/>
</dbReference>
<dbReference type="InterPro" id="IPR013922">
    <property type="entry name" value="Cyclin_PHO80-like"/>
</dbReference>
<evidence type="ECO:0000313" key="1">
    <source>
        <dbReference type="EMBL" id="TGJ71625.1"/>
    </source>
</evidence>
<reference evidence="1 2" key="1">
    <citation type="submission" date="2019-03" db="EMBL/GenBank/DDBJ databases">
        <title>Nematode-trapping fungi genome.</title>
        <authorList>
            <person name="Vidal-Diez De Ulzurrun G."/>
        </authorList>
    </citation>
    <scope>NUCLEOTIDE SEQUENCE [LARGE SCALE GENOMIC DNA]</scope>
    <source>
        <strain evidence="1 2">TWF154</strain>
    </source>
</reference>
<gene>
    <name evidence="1" type="ORF">EYR41_003582</name>
</gene>
<dbReference type="Proteomes" id="UP000297595">
    <property type="component" value="Unassembled WGS sequence"/>
</dbReference>
<organism evidence="1 2">
    <name type="scientific">Orbilia oligospora</name>
    <name type="common">Nematode-trapping fungus</name>
    <name type="synonym">Arthrobotrys oligospora</name>
    <dbReference type="NCBI Taxonomy" id="2813651"/>
    <lineage>
        <taxon>Eukaryota</taxon>
        <taxon>Fungi</taxon>
        <taxon>Dikarya</taxon>
        <taxon>Ascomycota</taxon>
        <taxon>Pezizomycotina</taxon>
        <taxon>Orbiliomycetes</taxon>
        <taxon>Orbiliales</taxon>
        <taxon>Orbiliaceae</taxon>
        <taxon>Orbilia</taxon>
    </lineage>
</organism>
<dbReference type="InterPro" id="IPR036915">
    <property type="entry name" value="Cyclin-like_sf"/>
</dbReference>
<dbReference type="EMBL" id="SOZJ01000002">
    <property type="protein sequence ID" value="TGJ71625.1"/>
    <property type="molecule type" value="Genomic_DNA"/>
</dbReference>
<dbReference type="SUPFAM" id="SSF47954">
    <property type="entry name" value="Cyclin-like"/>
    <property type="match status" value="1"/>
</dbReference>
<comment type="caution">
    <text evidence="1">The sequence shown here is derived from an EMBL/GenBank/DDBJ whole genome shotgun (WGS) entry which is preliminary data.</text>
</comment>
<protein>
    <submittedName>
        <fullName evidence="1">Uncharacterized protein</fullName>
    </submittedName>
</protein>
<dbReference type="Gene3D" id="1.10.472.10">
    <property type="entry name" value="Cyclin-like"/>
    <property type="match status" value="1"/>
</dbReference>
<name>A0A7C8KA24_ORBOL</name>